<reference evidence="7" key="1">
    <citation type="submission" date="2020-11" db="EMBL/GenBank/DDBJ databases">
        <authorList>
            <consortium name="DOE Joint Genome Institute"/>
            <person name="Ahrendt S."/>
            <person name="Riley R."/>
            <person name="Andreopoulos W."/>
            <person name="Labutti K."/>
            <person name="Pangilinan J."/>
            <person name="Ruiz-Duenas F.J."/>
            <person name="Barrasa J.M."/>
            <person name="Sanchez-Garcia M."/>
            <person name="Camarero S."/>
            <person name="Miyauchi S."/>
            <person name="Serrano A."/>
            <person name="Linde D."/>
            <person name="Babiker R."/>
            <person name="Drula E."/>
            <person name="Ayuso-Fernandez I."/>
            <person name="Pacheco R."/>
            <person name="Padilla G."/>
            <person name="Ferreira P."/>
            <person name="Barriuso J."/>
            <person name="Kellner H."/>
            <person name="Castanera R."/>
            <person name="Alfaro M."/>
            <person name="Ramirez L."/>
            <person name="Pisabarro A.G."/>
            <person name="Kuo A."/>
            <person name="Tritt A."/>
            <person name="Lipzen A."/>
            <person name="He G."/>
            <person name="Yan M."/>
            <person name="Ng V."/>
            <person name="Cullen D."/>
            <person name="Martin F."/>
            <person name="Rosso M.-N."/>
            <person name="Henrissat B."/>
            <person name="Hibbett D."/>
            <person name="Martinez A.T."/>
            <person name="Grigoriev I.V."/>
        </authorList>
    </citation>
    <scope>NUCLEOTIDE SEQUENCE</scope>
    <source>
        <strain evidence="7">AH 40177</strain>
    </source>
</reference>
<organism evidence="7 8">
    <name type="scientific">Rhodocollybia butyracea</name>
    <dbReference type="NCBI Taxonomy" id="206335"/>
    <lineage>
        <taxon>Eukaryota</taxon>
        <taxon>Fungi</taxon>
        <taxon>Dikarya</taxon>
        <taxon>Basidiomycota</taxon>
        <taxon>Agaricomycotina</taxon>
        <taxon>Agaricomycetes</taxon>
        <taxon>Agaricomycetidae</taxon>
        <taxon>Agaricales</taxon>
        <taxon>Marasmiineae</taxon>
        <taxon>Omphalotaceae</taxon>
        <taxon>Rhodocollybia</taxon>
    </lineage>
</organism>
<dbReference type="Proteomes" id="UP000772434">
    <property type="component" value="Unassembled WGS sequence"/>
</dbReference>
<gene>
    <name evidence="7" type="ORF">BDP27DRAFT_1318567</name>
</gene>
<dbReference type="PANTHER" id="PTHR45856:SF25">
    <property type="entry name" value="FUNGAL LIPASE-LIKE DOMAIN-CONTAINING PROTEIN"/>
    <property type="match status" value="1"/>
</dbReference>
<dbReference type="SUPFAM" id="SSF53474">
    <property type="entry name" value="alpha/beta-Hydrolases"/>
    <property type="match status" value="1"/>
</dbReference>
<evidence type="ECO:0000256" key="5">
    <source>
        <dbReference type="SAM" id="SignalP"/>
    </source>
</evidence>
<sequence>MVSQALLPVLTLVFSLVSASPAPVQVRQAITTLSTAQIDVFTPYAFFANTGYCSPSTTMSWTCGGIKPGFIPFATGGDGSDIQFFFVGYDPSLNAVIVSHQGTDPEEIEADLTDLDFSLTALNPSLFPGVSSSVEVHNGFGDEQAMTAPTILAAVQQAMSEHGTNSVTTTGHSLGAALSLLDALYLKVQIPSASVKFIGFGLPRVGNQAFANLIDSTFPGLVTHINNKLSIPHPRNLCAGEFLGFVHPSGENHIMDSNAWVACPGQDNPSTECTTGDVPNIFDGTLSDHDGPYNGVTMGVC</sequence>
<dbReference type="InterPro" id="IPR051218">
    <property type="entry name" value="Sec_MonoDiacylglyc_Lipase"/>
</dbReference>
<feature type="chain" id="PRO_5040125928" evidence="5">
    <location>
        <begin position="20"/>
        <end position="301"/>
    </location>
</feature>
<evidence type="ECO:0000313" key="7">
    <source>
        <dbReference type="EMBL" id="KAF9073596.1"/>
    </source>
</evidence>
<keyword evidence="1" id="KW-1015">Disulfide bond</keyword>
<protein>
    <submittedName>
        <fullName evidence="7">Lipase</fullName>
    </submittedName>
</protein>
<dbReference type="CDD" id="cd00519">
    <property type="entry name" value="Lipase_3"/>
    <property type="match status" value="1"/>
</dbReference>
<dbReference type="InterPro" id="IPR029058">
    <property type="entry name" value="AB_hydrolase_fold"/>
</dbReference>
<dbReference type="PANTHER" id="PTHR45856">
    <property type="entry name" value="ALPHA/BETA-HYDROLASES SUPERFAMILY PROTEIN"/>
    <property type="match status" value="1"/>
</dbReference>
<dbReference type="EMBL" id="JADNRY010000017">
    <property type="protein sequence ID" value="KAF9073596.1"/>
    <property type="molecule type" value="Genomic_DNA"/>
</dbReference>
<keyword evidence="8" id="KW-1185">Reference proteome</keyword>
<dbReference type="InterPro" id="IPR002921">
    <property type="entry name" value="Fungal_lipase-type"/>
</dbReference>
<accession>A0A9P5PW59</accession>
<evidence type="ECO:0000256" key="1">
    <source>
        <dbReference type="ARBA" id="ARBA00023157"/>
    </source>
</evidence>
<keyword evidence="5" id="KW-0732">Signal</keyword>
<dbReference type="AlphaFoldDB" id="A0A9P5PW59"/>
<dbReference type="OrthoDB" id="426718at2759"/>
<evidence type="ECO:0000313" key="8">
    <source>
        <dbReference type="Proteomes" id="UP000772434"/>
    </source>
</evidence>
<feature type="domain" description="Fungal lipase-type" evidence="6">
    <location>
        <begin position="98"/>
        <end position="227"/>
    </location>
</feature>
<evidence type="ECO:0000256" key="4">
    <source>
        <dbReference type="ARBA" id="ARBA00048461"/>
    </source>
</evidence>
<dbReference type="Pfam" id="PF01764">
    <property type="entry name" value="Lipase_3"/>
    <property type="match status" value="1"/>
</dbReference>
<comment type="catalytic activity">
    <reaction evidence="4">
        <text>a monoacylglycerol + H2O = glycerol + a fatty acid + H(+)</text>
        <dbReference type="Rhea" id="RHEA:15245"/>
        <dbReference type="ChEBI" id="CHEBI:15377"/>
        <dbReference type="ChEBI" id="CHEBI:15378"/>
        <dbReference type="ChEBI" id="CHEBI:17408"/>
        <dbReference type="ChEBI" id="CHEBI:17754"/>
        <dbReference type="ChEBI" id="CHEBI:28868"/>
    </reaction>
</comment>
<proteinExistence type="inferred from homology"/>
<evidence type="ECO:0000256" key="2">
    <source>
        <dbReference type="ARBA" id="ARBA00043996"/>
    </source>
</evidence>
<evidence type="ECO:0000256" key="3">
    <source>
        <dbReference type="ARBA" id="ARBA00047591"/>
    </source>
</evidence>
<comment type="similarity">
    <text evidence="2">Belongs to the AB hydrolase superfamily. Lipase family. Class 3 subfamily.</text>
</comment>
<feature type="signal peptide" evidence="5">
    <location>
        <begin position="1"/>
        <end position="19"/>
    </location>
</feature>
<evidence type="ECO:0000259" key="6">
    <source>
        <dbReference type="Pfam" id="PF01764"/>
    </source>
</evidence>
<comment type="caution">
    <text evidence="7">The sequence shown here is derived from an EMBL/GenBank/DDBJ whole genome shotgun (WGS) entry which is preliminary data.</text>
</comment>
<dbReference type="GO" id="GO:0006629">
    <property type="term" value="P:lipid metabolic process"/>
    <property type="evidence" value="ECO:0007669"/>
    <property type="project" value="InterPro"/>
</dbReference>
<dbReference type="Gene3D" id="3.40.50.1820">
    <property type="entry name" value="alpha/beta hydrolase"/>
    <property type="match status" value="1"/>
</dbReference>
<comment type="catalytic activity">
    <reaction evidence="3">
        <text>a diacylglycerol + H2O = a monoacylglycerol + a fatty acid + H(+)</text>
        <dbReference type="Rhea" id="RHEA:32731"/>
        <dbReference type="ChEBI" id="CHEBI:15377"/>
        <dbReference type="ChEBI" id="CHEBI:15378"/>
        <dbReference type="ChEBI" id="CHEBI:17408"/>
        <dbReference type="ChEBI" id="CHEBI:18035"/>
        <dbReference type="ChEBI" id="CHEBI:28868"/>
    </reaction>
</comment>
<name>A0A9P5PW59_9AGAR</name>